<keyword evidence="9" id="KW-1185">Reference proteome</keyword>
<dbReference type="Pfam" id="PF00854">
    <property type="entry name" value="PTR2"/>
    <property type="match status" value="2"/>
</dbReference>
<dbReference type="GO" id="GO:0015833">
    <property type="term" value="P:peptide transport"/>
    <property type="evidence" value="ECO:0007669"/>
    <property type="project" value="UniProtKB-KW"/>
</dbReference>
<dbReference type="EMBL" id="CAJOBG010000074">
    <property type="protein sequence ID" value="CAF3751583.1"/>
    <property type="molecule type" value="Genomic_DNA"/>
</dbReference>
<feature type="transmembrane region" description="Helical" evidence="7">
    <location>
        <begin position="594"/>
        <end position="614"/>
    </location>
</feature>
<feature type="transmembrane region" description="Helical" evidence="7">
    <location>
        <begin position="860"/>
        <end position="883"/>
    </location>
</feature>
<feature type="transmembrane region" description="Helical" evidence="7">
    <location>
        <begin position="217"/>
        <end position="239"/>
    </location>
</feature>
<protein>
    <submittedName>
        <fullName evidence="8">Uncharacterized protein</fullName>
    </submittedName>
</protein>
<keyword evidence="3 7" id="KW-0812">Transmembrane</keyword>
<evidence type="ECO:0000256" key="3">
    <source>
        <dbReference type="ARBA" id="ARBA00022692"/>
    </source>
</evidence>
<dbReference type="InterPro" id="IPR000109">
    <property type="entry name" value="POT_fam"/>
</dbReference>
<keyword evidence="5 7" id="KW-1133">Transmembrane helix</keyword>
<feature type="transmembrane region" description="Helical" evidence="7">
    <location>
        <begin position="153"/>
        <end position="177"/>
    </location>
</feature>
<dbReference type="GO" id="GO:0016020">
    <property type="term" value="C:membrane"/>
    <property type="evidence" value="ECO:0007669"/>
    <property type="project" value="UniProtKB-SubCell"/>
</dbReference>
<feature type="transmembrane region" description="Helical" evidence="7">
    <location>
        <begin position="33"/>
        <end position="53"/>
    </location>
</feature>
<comment type="similarity">
    <text evidence="2">Belongs to the major facilitator superfamily. Proton-dependent oligopeptide transporter (POT/PTR) (TC 2.A.17) family.</text>
</comment>
<feature type="transmembrane region" description="Helical" evidence="7">
    <location>
        <begin position="742"/>
        <end position="763"/>
    </location>
</feature>
<feature type="transmembrane region" description="Helical" evidence="7">
    <location>
        <begin position="73"/>
        <end position="92"/>
    </location>
</feature>
<keyword evidence="4" id="KW-0653">Protein transport</keyword>
<feature type="transmembrane region" description="Helical" evidence="7">
    <location>
        <begin position="414"/>
        <end position="434"/>
    </location>
</feature>
<feature type="transmembrane region" description="Helical" evidence="7">
    <location>
        <begin position="557"/>
        <end position="582"/>
    </location>
</feature>
<evidence type="ECO:0000313" key="9">
    <source>
        <dbReference type="Proteomes" id="UP000663866"/>
    </source>
</evidence>
<dbReference type="GO" id="GO:0022857">
    <property type="term" value="F:transmembrane transporter activity"/>
    <property type="evidence" value="ECO:0007669"/>
    <property type="project" value="InterPro"/>
</dbReference>
<proteinExistence type="inferred from homology"/>
<gene>
    <name evidence="8" type="ORF">OVN521_LOCUS1163</name>
</gene>
<feature type="transmembrane region" description="Helical" evidence="7">
    <location>
        <begin position="104"/>
        <end position="122"/>
    </location>
</feature>
<dbReference type="Proteomes" id="UP000663866">
    <property type="component" value="Unassembled WGS sequence"/>
</dbReference>
<dbReference type="PANTHER" id="PTHR11654">
    <property type="entry name" value="OLIGOPEPTIDE TRANSPORTER-RELATED"/>
    <property type="match status" value="1"/>
</dbReference>
<dbReference type="SUPFAM" id="SSF103473">
    <property type="entry name" value="MFS general substrate transporter"/>
    <property type="match status" value="2"/>
</dbReference>
<feature type="transmembrane region" description="Helical" evidence="7">
    <location>
        <begin position="189"/>
        <end position="211"/>
    </location>
</feature>
<feature type="transmembrane region" description="Helical" evidence="7">
    <location>
        <begin position="626"/>
        <end position="643"/>
    </location>
</feature>
<name>A0A818YLD6_9BILA</name>
<reference evidence="8" key="1">
    <citation type="submission" date="2021-02" db="EMBL/GenBank/DDBJ databases">
        <authorList>
            <person name="Nowell W R."/>
        </authorList>
    </citation>
    <scope>NUCLEOTIDE SEQUENCE</scope>
</reference>
<feature type="transmembrane region" description="Helical" evidence="7">
    <location>
        <begin position="373"/>
        <end position="393"/>
    </location>
</feature>
<keyword evidence="4" id="KW-0571">Peptide transport</keyword>
<dbReference type="InterPro" id="IPR036259">
    <property type="entry name" value="MFS_trans_sf"/>
</dbReference>
<evidence type="ECO:0000256" key="1">
    <source>
        <dbReference type="ARBA" id="ARBA00004141"/>
    </source>
</evidence>
<sequence length="1401" mass="160121">MTETTADEVVPLVFKPNRILPNTDRRTPFQRNFAISLVLLSAGFERLAFYSLAGNLTFFLDSTLIKWSFPHTITTPLLFLGTSYISALVFSWISDGSLGRAKTIIIGFVIYIIGYIFMTLFANEHTHQNWCPKPDNTTDTVKPDFFDELCVQYILPTLIFTAIGVGAVQANVAVFGAEQVREQRNKTKYFDVYYAAVNTGGLIAFGAIAYLQINEGYFVGYLVPGVLLMVAFTLFIMGYKYYIYIKPYDSVITKFFPVLINAFQSWRSHRNNWRGTSDNNESHHDEAIVEPEDDSTDYLSFTVTLASWSFFDYAKMQNGGRYADRIVNDIKSLRPIIVVFLLLIPYWLLYVQVETTFIVQGAHMKLPTFFKEMPVVWLSLGNQIIIIVTIFFLNAFAYKRLQASGRSFPINTRIIIGLISAALAMCMAGTIEIIRQDVCKTQNFTQIIGDKQYLAANMSVFYQFPQYLGIALSEVFTSVASLEFAYLAAPQSAQSLIMSLRFCSAGLSSFFGLGIVSVLSTMMTDASVDEISPLIFITRNISNVADNRTVFQQKLSVWLILLSAGFERLAFYSLAGNLVLFLTSDNIHWTPIHSVTTSFIFLGTSYLSAIVFAWVSDGKLSRAKTIVTGFILYIIGYVFVSLFSDDDKYELYSTFCGTINEKTSITPEFFQEKCIPQILSTLVFTAIGVGAVQANMAVFGAEQIREQKATRKYFDKYYAVVNTGGLIAFGFIAYAQQNDSYFIGYIVPSALLIIAFLLFLIGYKFYIHVQPHDSAMSSFIPVLINAFQTWRKVRKTVQTSSANRRSSNSSLLLSNQIDISNQSSFTTSEQSWSFLDYAKISNQGRYLDRVVDDIKSLRRIIVVFLLLIPYWLLYFQIETTFLVQGVHMKVMKIFRIDKNQHYMPVIWLSLGDQIIIIRISSIIAIFGIAMYIKSPTVACDSPPDAPNDFYNYYGLRGVQYNPLLFYRAEQLENLDNKCVLFYDYMNLLPTNVPILSKSMIVQAPRGAGKTHVRECIISQIPKERHIQLKIYGKTVDQYLDKFLSNIDVTSEPQYVKIQKYWTQQRFLQLILTELVSNFVNSKYLNLLKKERSRFPFHTREEIATLLAFYTTKDPDTLCKMVNILLFEKTECFVWDCNIKCDKFQSTDFAKDMFISLKEKHNEIKVKRHKSATTDVALMILLGIHSKTEVSPLLYLENDYRDQLTSLISFLNSMDVSISVFVDSLDESIHFFNSEDTNLVALQAFVNSVIDPETLHFALGDWGEYMHTQSALSFYVFIPEVSTTPINISWVRRDKIPIFTLKWNELQLINYANYIFAHLRKQSAVACKHLPNICSVLAGQELCVKYMKKLRHPRDFHIFFNILIEQINTVYSQRDPPFIATEQDLTNAFEKLQDHNLKETLM</sequence>
<feature type="transmembrane region" description="Helical" evidence="7">
    <location>
        <begin position="335"/>
        <end position="353"/>
    </location>
</feature>
<comment type="caution">
    <text evidence="8">The sequence shown here is derived from an EMBL/GenBank/DDBJ whole genome shotgun (WGS) entry which is preliminary data.</text>
</comment>
<keyword evidence="4" id="KW-0813">Transport</keyword>
<dbReference type="Gene3D" id="1.20.1250.20">
    <property type="entry name" value="MFS general substrate transporter like domains"/>
    <property type="match status" value="2"/>
</dbReference>
<evidence type="ECO:0000313" key="8">
    <source>
        <dbReference type="EMBL" id="CAF3751583.1"/>
    </source>
</evidence>
<comment type="subcellular location">
    <subcellularLocation>
        <location evidence="1">Membrane</location>
        <topology evidence="1">Multi-pass membrane protein</topology>
    </subcellularLocation>
</comment>
<evidence type="ECO:0000256" key="2">
    <source>
        <dbReference type="ARBA" id="ARBA00005982"/>
    </source>
</evidence>
<evidence type="ECO:0000256" key="5">
    <source>
        <dbReference type="ARBA" id="ARBA00022989"/>
    </source>
</evidence>
<evidence type="ECO:0000256" key="6">
    <source>
        <dbReference type="ARBA" id="ARBA00023136"/>
    </source>
</evidence>
<accession>A0A818YLD6</accession>
<evidence type="ECO:0000256" key="4">
    <source>
        <dbReference type="ARBA" id="ARBA00022856"/>
    </source>
</evidence>
<organism evidence="8 9">
    <name type="scientific">Rotaria magnacalcarata</name>
    <dbReference type="NCBI Taxonomy" id="392030"/>
    <lineage>
        <taxon>Eukaryota</taxon>
        <taxon>Metazoa</taxon>
        <taxon>Spiralia</taxon>
        <taxon>Gnathifera</taxon>
        <taxon>Rotifera</taxon>
        <taxon>Eurotatoria</taxon>
        <taxon>Bdelloidea</taxon>
        <taxon>Philodinida</taxon>
        <taxon>Philodinidae</taxon>
        <taxon>Rotaria</taxon>
    </lineage>
</organism>
<feature type="transmembrane region" description="Helical" evidence="7">
    <location>
        <begin position="717"/>
        <end position="736"/>
    </location>
</feature>
<keyword evidence="6 7" id="KW-0472">Membrane</keyword>
<evidence type="ECO:0000256" key="7">
    <source>
        <dbReference type="SAM" id="Phobius"/>
    </source>
</evidence>
<feature type="transmembrane region" description="Helical" evidence="7">
    <location>
        <begin position="500"/>
        <end position="523"/>
    </location>
</feature>